<dbReference type="InterPro" id="IPR008610">
    <property type="entry name" value="Ebp2"/>
</dbReference>
<organism evidence="7 8">
    <name type="scientific">Olpidium bornovanus</name>
    <dbReference type="NCBI Taxonomy" id="278681"/>
    <lineage>
        <taxon>Eukaryota</taxon>
        <taxon>Fungi</taxon>
        <taxon>Fungi incertae sedis</taxon>
        <taxon>Olpidiomycota</taxon>
        <taxon>Olpidiomycotina</taxon>
        <taxon>Olpidiomycetes</taxon>
        <taxon>Olpidiales</taxon>
        <taxon>Olpidiaceae</taxon>
        <taxon>Olpidium</taxon>
    </lineage>
</organism>
<evidence type="ECO:0000256" key="2">
    <source>
        <dbReference type="ARBA" id="ARBA00007336"/>
    </source>
</evidence>
<dbReference type="GO" id="GO:0030687">
    <property type="term" value="C:preribosome, large subunit precursor"/>
    <property type="evidence" value="ECO:0007669"/>
    <property type="project" value="TreeGrafter"/>
</dbReference>
<evidence type="ECO:0000313" key="8">
    <source>
        <dbReference type="Proteomes" id="UP000673691"/>
    </source>
</evidence>
<feature type="compositionally biased region" description="Polar residues" evidence="6">
    <location>
        <begin position="225"/>
        <end position="237"/>
    </location>
</feature>
<dbReference type="PANTHER" id="PTHR13028">
    <property type="entry name" value="RRNA PROCESSING PROTEIN EBNA1-BINDING PROTEIN-RELATED"/>
    <property type="match status" value="1"/>
</dbReference>
<keyword evidence="4" id="KW-0175">Coiled coil</keyword>
<evidence type="ECO:0000256" key="5">
    <source>
        <dbReference type="ARBA" id="ARBA00023242"/>
    </source>
</evidence>
<protein>
    <submittedName>
        <fullName evidence="7">Eukaryotic rRNA processing protein EBP2-domain-containing protein</fullName>
    </submittedName>
</protein>
<dbReference type="EMBL" id="JAEFCI010003017">
    <property type="protein sequence ID" value="KAG5461862.1"/>
    <property type="molecule type" value="Genomic_DNA"/>
</dbReference>
<dbReference type="OrthoDB" id="443772at2759"/>
<dbReference type="GO" id="GO:0005730">
    <property type="term" value="C:nucleolus"/>
    <property type="evidence" value="ECO:0007669"/>
    <property type="project" value="UniProtKB-SubCell"/>
</dbReference>
<dbReference type="GO" id="GO:0006364">
    <property type="term" value="P:rRNA processing"/>
    <property type="evidence" value="ECO:0007669"/>
    <property type="project" value="TreeGrafter"/>
</dbReference>
<comment type="caution">
    <text evidence="7">The sequence shown here is derived from an EMBL/GenBank/DDBJ whole genome shotgun (WGS) entry which is preliminary data.</text>
</comment>
<feature type="compositionally biased region" description="Basic residues" evidence="6">
    <location>
        <begin position="183"/>
        <end position="196"/>
    </location>
</feature>
<comment type="subcellular location">
    <subcellularLocation>
        <location evidence="1">Nucleus</location>
        <location evidence="1">Nucleolus</location>
    </subcellularLocation>
</comment>
<dbReference type="AlphaFoldDB" id="A0A8H7ZYT4"/>
<evidence type="ECO:0000256" key="1">
    <source>
        <dbReference type="ARBA" id="ARBA00004604"/>
    </source>
</evidence>
<comment type="similarity">
    <text evidence="2">Belongs to the EBP2 family.</text>
</comment>
<keyword evidence="8" id="KW-1185">Reference proteome</keyword>
<dbReference type="Pfam" id="PF05890">
    <property type="entry name" value="Ebp2"/>
    <property type="match status" value="2"/>
</dbReference>
<feature type="region of interest" description="Disordered" evidence="6">
    <location>
        <begin position="163"/>
        <end position="237"/>
    </location>
</feature>
<reference evidence="7 8" key="1">
    <citation type="journal article" name="Sci. Rep.">
        <title>Genome-scale phylogenetic analyses confirm Olpidium as the closest living zoosporic fungus to the non-flagellated, terrestrial fungi.</title>
        <authorList>
            <person name="Chang Y."/>
            <person name="Rochon D."/>
            <person name="Sekimoto S."/>
            <person name="Wang Y."/>
            <person name="Chovatia M."/>
            <person name="Sandor L."/>
            <person name="Salamov A."/>
            <person name="Grigoriev I.V."/>
            <person name="Stajich J.E."/>
            <person name="Spatafora J.W."/>
        </authorList>
    </citation>
    <scope>NUCLEOTIDE SEQUENCE [LARGE SCALE GENOMIC DNA]</scope>
    <source>
        <strain evidence="7">S191</strain>
    </source>
</reference>
<dbReference type="GO" id="GO:0042273">
    <property type="term" value="P:ribosomal large subunit biogenesis"/>
    <property type="evidence" value="ECO:0007669"/>
    <property type="project" value="TreeGrafter"/>
</dbReference>
<dbReference type="Proteomes" id="UP000673691">
    <property type="component" value="Unassembled WGS sequence"/>
</dbReference>
<keyword evidence="5" id="KW-0539">Nucleus</keyword>
<accession>A0A8H7ZYT4</accession>
<dbReference type="PANTHER" id="PTHR13028:SF0">
    <property type="entry name" value="RRNA-PROCESSING PROTEIN EBP2-RELATED"/>
    <property type="match status" value="1"/>
</dbReference>
<evidence type="ECO:0000256" key="4">
    <source>
        <dbReference type="ARBA" id="ARBA00023054"/>
    </source>
</evidence>
<gene>
    <name evidence="7" type="ORF">BJ554DRAFT_5882</name>
</gene>
<dbReference type="GO" id="GO:0034399">
    <property type="term" value="C:nuclear periphery"/>
    <property type="evidence" value="ECO:0007669"/>
    <property type="project" value="TreeGrafter"/>
</dbReference>
<feature type="compositionally biased region" description="Polar residues" evidence="6">
    <location>
        <begin position="209"/>
        <end position="218"/>
    </location>
</feature>
<proteinExistence type="inferred from homology"/>
<name>A0A8H7ZYT4_9FUNG</name>
<evidence type="ECO:0000313" key="7">
    <source>
        <dbReference type="EMBL" id="KAG5461862.1"/>
    </source>
</evidence>
<sequence>SYTQAKSSVLVGRRLLLKAGIPFSRPDDYFAETVKSDSHMFKVRQKMADELGALKAADEARRQRELRKFGKKVEMEKLAERKKKKALEEEKIRAFKKNGSRPPPRCRANLRCFRSPSPPPPFPARGGFLPDIVCIGRVFLRVPERKGADLDTANAVGDEFDVALETNDSPRPGKRQKAEQKDKKAHTPNAKRRGKNAKYGFGGKKRGSKSNTAESSANFKGFSLAKNNSTSFGRQGK</sequence>
<evidence type="ECO:0000256" key="3">
    <source>
        <dbReference type="ARBA" id="ARBA00022517"/>
    </source>
</evidence>
<keyword evidence="3" id="KW-0690">Ribosome biogenesis</keyword>
<evidence type="ECO:0000256" key="6">
    <source>
        <dbReference type="SAM" id="MobiDB-lite"/>
    </source>
</evidence>
<feature type="non-terminal residue" evidence="7">
    <location>
        <position position="1"/>
    </location>
</feature>